<keyword evidence="5 13" id="KW-0418">Kinase</keyword>
<evidence type="ECO:0000256" key="6">
    <source>
        <dbReference type="ARBA" id="ARBA00022840"/>
    </source>
</evidence>
<evidence type="ECO:0000256" key="1">
    <source>
        <dbReference type="ARBA" id="ARBA00012513"/>
    </source>
</evidence>
<feature type="domain" description="Protein kinase" evidence="12">
    <location>
        <begin position="9"/>
        <end position="286"/>
    </location>
</feature>
<name>A0A2U3KCI9_9BACT</name>
<dbReference type="InterPro" id="IPR000719">
    <property type="entry name" value="Prot_kinase_dom"/>
</dbReference>
<dbReference type="FunFam" id="1.10.510.10:FF:000021">
    <property type="entry name" value="Serine/threonine protein kinase"/>
    <property type="match status" value="1"/>
</dbReference>
<evidence type="ECO:0000313" key="13">
    <source>
        <dbReference type="EMBL" id="SPF37359.1"/>
    </source>
</evidence>
<dbReference type="SUPFAM" id="SSF56112">
    <property type="entry name" value="Protein kinase-like (PK-like)"/>
    <property type="match status" value="1"/>
</dbReference>
<dbReference type="InterPro" id="IPR017441">
    <property type="entry name" value="Protein_kinase_ATP_BS"/>
</dbReference>
<dbReference type="PROSITE" id="PS50011">
    <property type="entry name" value="PROTEIN_KINASE_DOM"/>
    <property type="match status" value="1"/>
</dbReference>
<dbReference type="GO" id="GO:0005524">
    <property type="term" value="F:ATP binding"/>
    <property type="evidence" value="ECO:0007669"/>
    <property type="project" value="UniProtKB-UniRule"/>
</dbReference>
<evidence type="ECO:0000256" key="7">
    <source>
        <dbReference type="ARBA" id="ARBA00047899"/>
    </source>
</evidence>
<organism evidence="13 14">
    <name type="scientific">Candidatus Sulfotelmatobacter kueseliae</name>
    <dbReference type="NCBI Taxonomy" id="2042962"/>
    <lineage>
        <taxon>Bacteria</taxon>
        <taxon>Pseudomonadati</taxon>
        <taxon>Acidobacteriota</taxon>
        <taxon>Terriglobia</taxon>
        <taxon>Terriglobales</taxon>
        <taxon>Candidatus Korobacteraceae</taxon>
        <taxon>Candidatus Sulfotelmatobacter</taxon>
    </lineage>
</organism>
<comment type="catalytic activity">
    <reaction evidence="8">
        <text>L-seryl-[protein] + ATP = O-phospho-L-seryl-[protein] + ADP + H(+)</text>
        <dbReference type="Rhea" id="RHEA:17989"/>
        <dbReference type="Rhea" id="RHEA-COMP:9863"/>
        <dbReference type="Rhea" id="RHEA-COMP:11604"/>
        <dbReference type="ChEBI" id="CHEBI:15378"/>
        <dbReference type="ChEBI" id="CHEBI:29999"/>
        <dbReference type="ChEBI" id="CHEBI:30616"/>
        <dbReference type="ChEBI" id="CHEBI:83421"/>
        <dbReference type="ChEBI" id="CHEBI:456216"/>
        <dbReference type="EC" id="2.7.11.1"/>
    </reaction>
</comment>
<dbReference type="SMART" id="SM00220">
    <property type="entry name" value="S_TKc"/>
    <property type="match status" value="1"/>
</dbReference>
<dbReference type="OrthoDB" id="111294at2"/>
<keyword evidence="2 13" id="KW-0723">Serine/threonine-protein kinase</keyword>
<protein>
    <recommendedName>
        <fullName evidence="1">non-specific serine/threonine protein kinase</fullName>
        <ecNumber evidence="1">2.7.11.1</ecNumber>
    </recommendedName>
</protein>
<dbReference type="PROSITE" id="PS00107">
    <property type="entry name" value="PROTEIN_KINASE_ATP"/>
    <property type="match status" value="1"/>
</dbReference>
<dbReference type="CDD" id="cd14014">
    <property type="entry name" value="STKc_PknB_like"/>
    <property type="match status" value="1"/>
</dbReference>
<dbReference type="Proteomes" id="UP000238701">
    <property type="component" value="Unassembled WGS sequence"/>
</dbReference>
<keyword evidence="11" id="KW-0472">Membrane</keyword>
<evidence type="ECO:0000259" key="12">
    <source>
        <dbReference type="PROSITE" id="PS50011"/>
    </source>
</evidence>
<feature type="binding site" evidence="9">
    <location>
        <position position="38"/>
    </location>
    <ligand>
        <name>ATP</name>
        <dbReference type="ChEBI" id="CHEBI:30616"/>
    </ligand>
</feature>
<dbReference type="Gene3D" id="1.10.510.10">
    <property type="entry name" value="Transferase(Phosphotransferase) domain 1"/>
    <property type="match status" value="1"/>
</dbReference>
<keyword evidence="11" id="KW-0812">Transmembrane</keyword>
<reference evidence="14" key="1">
    <citation type="submission" date="2018-02" db="EMBL/GenBank/DDBJ databases">
        <authorList>
            <person name="Hausmann B."/>
        </authorList>
    </citation>
    <scope>NUCLEOTIDE SEQUENCE [LARGE SCALE GENOMIC DNA]</scope>
    <source>
        <strain evidence="14">Peat soil MAG SbA1</strain>
    </source>
</reference>
<dbReference type="PANTHER" id="PTHR43289">
    <property type="entry name" value="MITOGEN-ACTIVATED PROTEIN KINASE KINASE KINASE 20-RELATED"/>
    <property type="match status" value="1"/>
</dbReference>
<evidence type="ECO:0000256" key="10">
    <source>
        <dbReference type="SAM" id="MobiDB-lite"/>
    </source>
</evidence>
<evidence type="ECO:0000256" key="2">
    <source>
        <dbReference type="ARBA" id="ARBA00022527"/>
    </source>
</evidence>
<dbReference type="AlphaFoldDB" id="A0A2U3KCI9"/>
<dbReference type="EC" id="2.7.11.1" evidence="1"/>
<dbReference type="PROSITE" id="PS00108">
    <property type="entry name" value="PROTEIN_KINASE_ST"/>
    <property type="match status" value="1"/>
</dbReference>
<dbReference type="FunFam" id="3.30.200.20:FF:000035">
    <property type="entry name" value="Serine/threonine protein kinase Stk1"/>
    <property type="match status" value="1"/>
</dbReference>
<evidence type="ECO:0000256" key="3">
    <source>
        <dbReference type="ARBA" id="ARBA00022679"/>
    </source>
</evidence>
<dbReference type="InterPro" id="IPR008271">
    <property type="entry name" value="Ser/Thr_kinase_AS"/>
</dbReference>
<sequence length="369" mass="40631">MIGQTVSHYRILEKLGGGGMGVVYKAEDLTLHRFVALKFLPDDVARDPQALARFQREAQAASALNHPSICTIYEIGQQDGQPFIVMEYLDGVTLKHRIAGRPLEMETLLPLALDIADALDAAHSAGIVHRDIKPANIFVTKRGHAKILDFGLAKVPPSADSSRPASVDQGETISVDEEFLTSPGTTIGTIAYMSPEQVRGKDLDARTDLFSFGVVLYEMATGILPFRGDTSGVIFRESLDRAPAPPSHVNPEVSPKLEELILKCLEKDREIRCQSASELRADLKRLKRATETSKSQPVQSASGTENARVVASRIWVWAASLVIAVAAILGIVWWRTPLPPPSHFGNETTDSRRCTERPFDDRREPHLFH</sequence>
<dbReference type="GO" id="GO:0004674">
    <property type="term" value="F:protein serine/threonine kinase activity"/>
    <property type="evidence" value="ECO:0007669"/>
    <property type="project" value="UniProtKB-KW"/>
</dbReference>
<comment type="catalytic activity">
    <reaction evidence="7">
        <text>L-threonyl-[protein] + ATP = O-phospho-L-threonyl-[protein] + ADP + H(+)</text>
        <dbReference type="Rhea" id="RHEA:46608"/>
        <dbReference type="Rhea" id="RHEA-COMP:11060"/>
        <dbReference type="Rhea" id="RHEA-COMP:11605"/>
        <dbReference type="ChEBI" id="CHEBI:15378"/>
        <dbReference type="ChEBI" id="CHEBI:30013"/>
        <dbReference type="ChEBI" id="CHEBI:30616"/>
        <dbReference type="ChEBI" id="CHEBI:61977"/>
        <dbReference type="ChEBI" id="CHEBI:456216"/>
        <dbReference type="EC" id="2.7.11.1"/>
    </reaction>
</comment>
<evidence type="ECO:0000256" key="5">
    <source>
        <dbReference type="ARBA" id="ARBA00022777"/>
    </source>
</evidence>
<dbReference type="PANTHER" id="PTHR43289:SF6">
    <property type="entry name" value="SERINE_THREONINE-PROTEIN KINASE NEKL-3"/>
    <property type="match status" value="1"/>
</dbReference>
<accession>A0A2U3KCI9</accession>
<evidence type="ECO:0000313" key="14">
    <source>
        <dbReference type="Proteomes" id="UP000238701"/>
    </source>
</evidence>
<dbReference type="Gene3D" id="3.30.200.20">
    <property type="entry name" value="Phosphorylase Kinase, domain 1"/>
    <property type="match status" value="1"/>
</dbReference>
<dbReference type="InterPro" id="IPR011009">
    <property type="entry name" value="Kinase-like_dom_sf"/>
</dbReference>
<evidence type="ECO:0000256" key="8">
    <source>
        <dbReference type="ARBA" id="ARBA00048679"/>
    </source>
</evidence>
<keyword evidence="6 9" id="KW-0067">ATP-binding</keyword>
<evidence type="ECO:0000256" key="9">
    <source>
        <dbReference type="PROSITE-ProRule" id="PRU10141"/>
    </source>
</evidence>
<feature type="region of interest" description="Disordered" evidence="10">
    <location>
        <begin position="342"/>
        <end position="369"/>
    </location>
</feature>
<dbReference type="EMBL" id="OMOD01000088">
    <property type="protein sequence ID" value="SPF37359.1"/>
    <property type="molecule type" value="Genomic_DNA"/>
</dbReference>
<keyword evidence="3" id="KW-0808">Transferase</keyword>
<feature type="transmembrane region" description="Helical" evidence="11">
    <location>
        <begin position="314"/>
        <end position="334"/>
    </location>
</feature>
<proteinExistence type="predicted"/>
<feature type="compositionally biased region" description="Basic and acidic residues" evidence="10">
    <location>
        <begin position="349"/>
        <end position="369"/>
    </location>
</feature>
<evidence type="ECO:0000256" key="4">
    <source>
        <dbReference type="ARBA" id="ARBA00022741"/>
    </source>
</evidence>
<evidence type="ECO:0000256" key="11">
    <source>
        <dbReference type="SAM" id="Phobius"/>
    </source>
</evidence>
<keyword evidence="11" id="KW-1133">Transmembrane helix</keyword>
<gene>
    <name evidence="13" type="ORF">SBA1_1780002</name>
</gene>
<dbReference type="Pfam" id="PF00069">
    <property type="entry name" value="Pkinase"/>
    <property type="match status" value="1"/>
</dbReference>
<keyword evidence="4 9" id="KW-0547">Nucleotide-binding</keyword>